<gene>
    <name evidence="3" type="ORF">LEL_06475</name>
</gene>
<feature type="transmembrane region" description="Helical" evidence="2">
    <location>
        <begin position="307"/>
        <end position="329"/>
    </location>
</feature>
<feature type="transmembrane region" description="Helical" evidence="2">
    <location>
        <begin position="393"/>
        <end position="411"/>
    </location>
</feature>
<evidence type="ECO:0000313" key="4">
    <source>
        <dbReference type="Proteomes" id="UP000076881"/>
    </source>
</evidence>
<sequence length="613" mass="67272">MGTPYPTAPQPVDSDPYQDIKDFIQIYDTNNLTVISNDDFFSAPLKEYCPSGDCMKDCQNMTRVFASVPNGVKSDAGDYGRPKSNTSVSLFGVCTNLDHITEVLPTYKKMDKVRGYFNVNPSAKSNITRTTSKIASCYASTCDLTREPDKCKEACAMDNFLAQPTRLNFNLHNNNTGAMACISRLCDNTCGLPYANQDVLGIGVLTTYYVQALTLLVIATAFLTSAGYQLWGKKKQKPNVFEKAKSPLQTFLSAQSYFGVSVAVATFAMRPASVDALNGYALVASSIMGFVPPVFTLMLLHSHGVKSWFSTGVVLGSWALNSVTFFILVDNLSSVKGDSNLLGVGLQTLFHTTSCGGSSAMALCHQLTGAEPLVYLDSFFNKNPIPNIKNVPMLWAFATAVLLVAVSRQAFQSWTRHGEKAVEAAHKPGLTALAESRRAKNKASTFFNRKAVRFGLLLLTTTIFCFALGYEFRVVREYQKMDIIDKKGWSFGQVVAVLFWVPPLLDTAHALFKSSSPSSSAVNEEMEKMQPERRQRRREAGEPLAYAHLRASSSHPVGHSSYSPNGTESWSDGENLLTSAHIRPVADAGALRAITRRPVSYHHVGDHERNEQV</sequence>
<feature type="region of interest" description="Disordered" evidence="1">
    <location>
        <begin position="514"/>
        <end position="540"/>
    </location>
</feature>
<feature type="transmembrane region" description="Helical" evidence="2">
    <location>
        <begin position="280"/>
        <end position="300"/>
    </location>
</feature>
<keyword evidence="2" id="KW-0812">Transmembrane</keyword>
<keyword evidence="2" id="KW-1133">Transmembrane helix</keyword>
<dbReference type="STRING" id="1081108.A0A168GQQ1"/>
<evidence type="ECO:0000256" key="1">
    <source>
        <dbReference type="SAM" id="MobiDB-lite"/>
    </source>
</evidence>
<feature type="compositionally biased region" description="Basic and acidic residues" evidence="1">
    <location>
        <begin position="525"/>
        <end position="540"/>
    </location>
</feature>
<keyword evidence="2" id="KW-0472">Membrane</keyword>
<dbReference type="OrthoDB" id="4582561at2759"/>
<feature type="transmembrane region" description="Helical" evidence="2">
    <location>
        <begin position="208"/>
        <end position="231"/>
    </location>
</feature>
<feature type="transmembrane region" description="Helical" evidence="2">
    <location>
        <begin position="451"/>
        <end position="470"/>
    </location>
</feature>
<accession>A0A168GQQ1</accession>
<dbReference type="AlphaFoldDB" id="A0A168GQQ1"/>
<comment type="caution">
    <text evidence="3">The sequence shown here is derived from an EMBL/GenBank/DDBJ whole genome shotgun (WGS) entry which is preliminary data.</text>
</comment>
<dbReference type="EMBL" id="AZHF01000004">
    <property type="protein sequence ID" value="OAA76791.1"/>
    <property type="molecule type" value="Genomic_DNA"/>
</dbReference>
<evidence type="ECO:0000256" key="2">
    <source>
        <dbReference type="SAM" id="Phobius"/>
    </source>
</evidence>
<reference evidence="3 4" key="1">
    <citation type="journal article" date="2016" name="Genome Biol. Evol.">
        <title>Divergent and convergent evolution of fungal pathogenicity.</title>
        <authorList>
            <person name="Shang Y."/>
            <person name="Xiao G."/>
            <person name="Zheng P."/>
            <person name="Cen K."/>
            <person name="Zhan S."/>
            <person name="Wang C."/>
        </authorList>
    </citation>
    <scope>NUCLEOTIDE SEQUENCE [LARGE SCALE GENOMIC DNA]</scope>
    <source>
        <strain evidence="3 4">RCEF 1005</strain>
    </source>
</reference>
<evidence type="ECO:0000313" key="3">
    <source>
        <dbReference type="EMBL" id="OAA76791.1"/>
    </source>
</evidence>
<dbReference type="Proteomes" id="UP000076881">
    <property type="component" value="Unassembled WGS sequence"/>
</dbReference>
<name>A0A168GQQ1_CORDF</name>
<protein>
    <submittedName>
        <fullName evidence="3">Uncharacterized protein</fullName>
    </submittedName>
</protein>
<proteinExistence type="predicted"/>
<organism evidence="3 4">
    <name type="scientific">Akanthomyces lecanii RCEF 1005</name>
    <dbReference type="NCBI Taxonomy" id="1081108"/>
    <lineage>
        <taxon>Eukaryota</taxon>
        <taxon>Fungi</taxon>
        <taxon>Dikarya</taxon>
        <taxon>Ascomycota</taxon>
        <taxon>Pezizomycotina</taxon>
        <taxon>Sordariomycetes</taxon>
        <taxon>Hypocreomycetidae</taxon>
        <taxon>Hypocreales</taxon>
        <taxon>Cordycipitaceae</taxon>
        <taxon>Akanthomyces</taxon>
        <taxon>Cordyceps confragosa</taxon>
    </lineage>
</organism>
<feature type="transmembrane region" description="Helical" evidence="2">
    <location>
        <begin position="251"/>
        <end position="268"/>
    </location>
</feature>
<keyword evidence="4" id="KW-1185">Reference proteome</keyword>